<dbReference type="Pfam" id="PF14559">
    <property type="entry name" value="TPR_19"/>
    <property type="match status" value="1"/>
</dbReference>
<dbReference type="InterPro" id="IPR036249">
    <property type="entry name" value="Thioredoxin-like_sf"/>
</dbReference>
<dbReference type="InterPro" id="IPR013766">
    <property type="entry name" value="Thioredoxin_domain"/>
</dbReference>
<dbReference type="InterPro" id="IPR011990">
    <property type="entry name" value="TPR-like_helical_dom_sf"/>
</dbReference>
<dbReference type="Pfam" id="PF14561">
    <property type="entry name" value="TPR_20"/>
    <property type="match status" value="1"/>
</dbReference>
<dbReference type="RefSeq" id="WP_284298132.1">
    <property type="nucleotide sequence ID" value="NZ_BSSV01000004.1"/>
</dbReference>
<organism evidence="2 3">
    <name type="scientific">Thalassotalea loyana</name>
    <dbReference type="NCBI Taxonomy" id="280483"/>
    <lineage>
        <taxon>Bacteria</taxon>
        <taxon>Pseudomonadati</taxon>
        <taxon>Pseudomonadota</taxon>
        <taxon>Gammaproteobacteria</taxon>
        <taxon>Alteromonadales</taxon>
        <taxon>Colwelliaceae</taxon>
        <taxon>Thalassotalea</taxon>
    </lineage>
</organism>
<dbReference type="PANTHER" id="PTHR45663">
    <property type="entry name" value="GEO12009P1"/>
    <property type="match status" value="1"/>
</dbReference>
<reference evidence="2 3" key="1">
    <citation type="submission" date="2023-03" db="EMBL/GenBank/DDBJ databases">
        <title>Thalassotalea loyana LMG 22536T draft genome sequence.</title>
        <authorList>
            <person name="Sawabe T."/>
        </authorList>
    </citation>
    <scope>NUCLEOTIDE SEQUENCE [LARGE SCALE GENOMIC DNA]</scope>
    <source>
        <strain evidence="2 3">LMG 22536</strain>
    </source>
</reference>
<dbReference type="Gene3D" id="1.25.40.10">
    <property type="entry name" value="Tetratricopeptide repeat domain"/>
    <property type="match status" value="2"/>
</dbReference>
<keyword evidence="3" id="KW-1185">Reference proteome</keyword>
<name>A0ABQ6HDS8_9GAMM</name>
<evidence type="ECO:0000259" key="1">
    <source>
        <dbReference type="PROSITE" id="PS51352"/>
    </source>
</evidence>
<accession>A0ABQ6HDS8</accession>
<proteinExistence type="predicted"/>
<feature type="domain" description="Thioredoxin" evidence="1">
    <location>
        <begin position="1"/>
        <end position="111"/>
    </location>
</feature>
<gene>
    <name evidence="2" type="primary">ybbN</name>
    <name evidence="2" type="ORF">tloyanaT_19840</name>
</gene>
<comment type="caution">
    <text evidence="2">The sequence shown here is derived from an EMBL/GenBank/DDBJ whole genome shotgun (WGS) entry which is preliminary data.</text>
</comment>
<evidence type="ECO:0000313" key="2">
    <source>
        <dbReference type="EMBL" id="GLX85732.1"/>
    </source>
</evidence>
<dbReference type="EMBL" id="BSSV01000004">
    <property type="protein sequence ID" value="GLX85732.1"/>
    <property type="molecule type" value="Genomic_DNA"/>
</dbReference>
<evidence type="ECO:0000313" key="3">
    <source>
        <dbReference type="Proteomes" id="UP001157134"/>
    </source>
</evidence>
<dbReference type="PANTHER" id="PTHR45663:SF11">
    <property type="entry name" value="GEO12009P1"/>
    <property type="match status" value="1"/>
</dbReference>
<dbReference type="Proteomes" id="UP001157134">
    <property type="component" value="Unassembled WGS sequence"/>
</dbReference>
<protein>
    <recommendedName>
        <fullName evidence="1">Thioredoxin domain-containing protein</fullName>
    </recommendedName>
</protein>
<dbReference type="PROSITE" id="PS51352">
    <property type="entry name" value="THIOREDOXIN_2"/>
    <property type="match status" value="1"/>
</dbReference>
<dbReference type="Gene3D" id="3.40.30.10">
    <property type="entry name" value="Glutaredoxin"/>
    <property type="match status" value="1"/>
</dbReference>
<dbReference type="Pfam" id="PF00085">
    <property type="entry name" value="Thioredoxin"/>
    <property type="match status" value="1"/>
</dbReference>
<dbReference type="SUPFAM" id="SSF48452">
    <property type="entry name" value="TPR-like"/>
    <property type="match status" value="1"/>
</dbReference>
<sequence>MIKPALPITIENFQQVILEDSKIKPVLIAFWADQVPESVELKAKLEQATAAFHDSILMAEIDCQSQQQIAAQFGIQGLPTAIIIKDGQPIDGIAGPQPDDAIQAFLDKYLPKPQDGLLKQAQEALAQQDANQAFTLAKQAYELDPERVDIKFTLIEACILIGKLEDAKALLDTIKMVDQDATYQALVSKLQLALEASDSPELKALEDAHAQAPDDVDVIHQLAAQYSQANRHEDALNLLFRRVQTTRDDADSKKKLLDVINALPDGDPLVMKFRRKLYTLMY</sequence>
<dbReference type="SUPFAM" id="SSF52833">
    <property type="entry name" value="Thioredoxin-like"/>
    <property type="match status" value="1"/>
</dbReference>
<dbReference type="CDD" id="cd02956">
    <property type="entry name" value="ybbN"/>
    <property type="match status" value="1"/>
</dbReference>